<dbReference type="GO" id="GO:0005886">
    <property type="term" value="C:plasma membrane"/>
    <property type="evidence" value="ECO:0007669"/>
    <property type="project" value="TreeGrafter"/>
</dbReference>
<dbReference type="AlphaFoldDB" id="A0A2T5C029"/>
<dbReference type="CDD" id="cd06575">
    <property type="entry name" value="PASTA_Pbp2x-like_2"/>
    <property type="match status" value="1"/>
</dbReference>
<dbReference type="InterPro" id="IPR005311">
    <property type="entry name" value="PBP_dimer"/>
</dbReference>
<dbReference type="InterPro" id="IPR050515">
    <property type="entry name" value="Beta-lactam/transpept"/>
</dbReference>
<organism evidence="6 7">
    <name type="scientific">Mangrovibacterium marinum</name>
    <dbReference type="NCBI Taxonomy" id="1639118"/>
    <lineage>
        <taxon>Bacteria</taxon>
        <taxon>Pseudomonadati</taxon>
        <taxon>Bacteroidota</taxon>
        <taxon>Bacteroidia</taxon>
        <taxon>Marinilabiliales</taxon>
        <taxon>Prolixibacteraceae</taxon>
        <taxon>Mangrovibacterium</taxon>
    </lineage>
</organism>
<evidence type="ECO:0000313" key="7">
    <source>
        <dbReference type="Proteomes" id="UP000243525"/>
    </source>
</evidence>
<evidence type="ECO:0000256" key="2">
    <source>
        <dbReference type="ARBA" id="ARBA00022645"/>
    </source>
</evidence>
<keyword evidence="2" id="KW-0121">Carboxypeptidase</keyword>
<dbReference type="SMART" id="SM00740">
    <property type="entry name" value="PASTA"/>
    <property type="match status" value="1"/>
</dbReference>
<dbReference type="Gene3D" id="3.90.1310.10">
    <property type="entry name" value="Penicillin-binding protein 2a (Domain 2)"/>
    <property type="match status" value="1"/>
</dbReference>
<dbReference type="PANTHER" id="PTHR30627">
    <property type="entry name" value="PEPTIDOGLYCAN D,D-TRANSPEPTIDASE"/>
    <property type="match status" value="1"/>
</dbReference>
<proteinExistence type="predicted"/>
<dbReference type="PANTHER" id="PTHR30627:SF1">
    <property type="entry name" value="PEPTIDOGLYCAN D,D-TRANSPEPTIDASE FTSI"/>
    <property type="match status" value="1"/>
</dbReference>
<protein>
    <submittedName>
        <fullName evidence="6">Cell division protein FtsI (Penicillin-binding protein 3)</fullName>
    </submittedName>
</protein>
<dbReference type="SUPFAM" id="SSF56519">
    <property type="entry name" value="Penicillin binding protein dimerisation domain"/>
    <property type="match status" value="1"/>
</dbReference>
<feature type="domain" description="PASTA" evidence="5">
    <location>
        <begin position="649"/>
        <end position="707"/>
    </location>
</feature>
<gene>
    <name evidence="6" type="ORF">C8N47_11283</name>
</gene>
<comment type="subcellular location">
    <subcellularLocation>
        <location evidence="1">Membrane</location>
    </subcellularLocation>
</comment>
<dbReference type="InterPro" id="IPR001460">
    <property type="entry name" value="PCN-bd_Tpept"/>
</dbReference>
<dbReference type="Pfam" id="PF03717">
    <property type="entry name" value="PBP_dimer"/>
    <property type="match status" value="1"/>
</dbReference>
<keyword evidence="4" id="KW-1133">Transmembrane helix</keyword>
<dbReference type="InterPro" id="IPR012338">
    <property type="entry name" value="Beta-lactam/transpept-like"/>
</dbReference>
<evidence type="ECO:0000256" key="1">
    <source>
        <dbReference type="ARBA" id="ARBA00004370"/>
    </source>
</evidence>
<sequence length="707" mass="77830">MEIRKDITLRFGIIYFVVMVVTAAIVVKLFMIQNVDTEKWESIARNLKSATSEIQAKRGNVCADDGSILATSIPYYELRFDLQAPRIVRDYAEKSNAFAKEVAGFFGISQKQFKRKLDAAFRKGSRWFLIYPEKVNYNQLQNFKRLESMKRSNFGSGLIVIGDSERIMPHGDMASRTIGTMNKGAYGGIHGNVGYSGIEGIMENELAGVNGLALKQNYSGHWVDVPITEPQDGRDVITTLNVNLQDFTENALMRQMQKSQAEWGTAVVMEVATGDIKAIANIGRRKDGSYGESYNYALGHAGCSEPGSTFKLVSLMVAMEDGFVDTTDVFDVGIGRWDYKGQTIYDSDYGHGGHGAINVKEILELSSNVGVAKVITKYYEGRETDFIDRIYNFGLNKPLGLGFAGEGVPYIKYPTDNVWWGPSLAWISYGYEIKLTPIQTLTFYNAVANNGCMVKPRFVKEIRENGLLYRKFDTEVLNPSICSSSTLAKAKAMLEGVCTEGTGRSLQNEHFPIAGKTGTAQVAYDNEGYLKGGKKYQASFCGYFPADDPKYTAIVVVVGPKGSYYGGSVAGPVFKEVVSKVYASFLEPRDTNADEHQQAKPVQIVEKGFRDDVLEASEELDLKVEEDQLQGDLVKVALAEQKTDVSSSAVKAGLVPSVVGMTGSDALFLLEKTGLKVKLRGVGKVSRQSLKAGLKIRKGQTIYLELS</sequence>
<keyword evidence="6" id="KW-0131">Cell cycle</keyword>
<dbReference type="GO" id="GO:0051301">
    <property type="term" value="P:cell division"/>
    <property type="evidence" value="ECO:0007669"/>
    <property type="project" value="UniProtKB-KW"/>
</dbReference>
<dbReference type="SUPFAM" id="SSF56601">
    <property type="entry name" value="beta-lactamase/transpeptidase-like"/>
    <property type="match status" value="1"/>
</dbReference>
<name>A0A2T5C029_9BACT</name>
<keyword evidence="3 4" id="KW-0472">Membrane</keyword>
<dbReference type="PROSITE" id="PS51178">
    <property type="entry name" value="PASTA"/>
    <property type="match status" value="1"/>
</dbReference>
<dbReference type="GO" id="GO:0071555">
    <property type="term" value="P:cell wall organization"/>
    <property type="evidence" value="ECO:0007669"/>
    <property type="project" value="TreeGrafter"/>
</dbReference>
<dbReference type="SUPFAM" id="SSF54184">
    <property type="entry name" value="Penicillin-binding protein 2x (pbp-2x), c-terminal domain"/>
    <property type="match status" value="1"/>
</dbReference>
<dbReference type="OrthoDB" id="9804124at2"/>
<reference evidence="6 7" key="1">
    <citation type="submission" date="2018-04" db="EMBL/GenBank/DDBJ databases">
        <title>Genomic Encyclopedia of Archaeal and Bacterial Type Strains, Phase II (KMG-II): from individual species to whole genera.</title>
        <authorList>
            <person name="Goeker M."/>
        </authorList>
    </citation>
    <scope>NUCLEOTIDE SEQUENCE [LARGE SCALE GENOMIC DNA]</scope>
    <source>
        <strain evidence="6 7">DSM 28823</strain>
    </source>
</reference>
<dbReference type="InterPro" id="IPR036138">
    <property type="entry name" value="PBP_dimer_sf"/>
</dbReference>
<evidence type="ECO:0000256" key="3">
    <source>
        <dbReference type="ARBA" id="ARBA00023136"/>
    </source>
</evidence>
<dbReference type="GO" id="GO:0004180">
    <property type="term" value="F:carboxypeptidase activity"/>
    <property type="evidence" value="ECO:0007669"/>
    <property type="project" value="UniProtKB-KW"/>
</dbReference>
<accession>A0A2T5C029</accession>
<feature type="transmembrane region" description="Helical" evidence="4">
    <location>
        <begin position="12"/>
        <end position="32"/>
    </location>
</feature>
<keyword evidence="2" id="KW-0378">Hydrolase</keyword>
<evidence type="ECO:0000259" key="5">
    <source>
        <dbReference type="PROSITE" id="PS51178"/>
    </source>
</evidence>
<keyword evidence="7" id="KW-1185">Reference proteome</keyword>
<keyword evidence="4" id="KW-0812">Transmembrane</keyword>
<dbReference type="Gene3D" id="3.30.10.20">
    <property type="match status" value="1"/>
</dbReference>
<dbReference type="Proteomes" id="UP000243525">
    <property type="component" value="Unassembled WGS sequence"/>
</dbReference>
<dbReference type="RefSeq" id="WP_107822900.1">
    <property type="nucleotide sequence ID" value="NZ_OY782574.1"/>
</dbReference>
<dbReference type="EMBL" id="QAAD01000012">
    <property type="protein sequence ID" value="PTN07921.1"/>
    <property type="molecule type" value="Genomic_DNA"/>
</dbReference>
<keyword evidence="6" id="KW-0132">Cell division</keyword>
<dbReference type="Gene3D" id="3.40.710.10">
    <property type="entry name" value="DD-peptidase/beta-lactamase superfamily"/>
    <property type="match status" value="1"/>
</dbReference>
<evidence type="ECO:0000313" key="6">
    <source>
        <dbReference type="EMBL" id="PTN07921.1"/>
    </source>
</evidence>
<dbReference type="GO" id="GO:0008658">
    <property type="term" value="F:penicillin binding"/>
    <property type="evidence" value="ECO:0007669"/>
    <property type="project" value="InterPro"/>
</dbReference>
<keyword evidence="2" id="KW-0645">Protease</keyword>
<evidence type="ECO:0000256" key="4">
    <source>
        <dbReference type="SAM" id="Phobius"/>
    </source>
</evidence>
<comment type="caution">
    <text evidence="6">The sequence shown here is derived from an EMBL/GenBank/DDBJ whole genome shotgun (WGS) entry which is preliminary data.</text>
</comment>
<dbReference type="Pfam" id="PF03793">
    <property type="entry name" value="PASTA"/>
    <property type="match status" value="1"/>
</dbReference>
<dbReference type="Gene3D" id="3.30.450.330">
    <property type="match status" value="1"/>
</dbReference>
<dbReference type="Pfam" id="PF00905">
    <property type="entry name" value="Transpeptidase"/>
    <property type="match status" value="1"/>
</dbReference>
<dbReference type="InterPro" id="IPR005543">
    <property type="entry name" value="PASTA_dom"/>
</dbReference>